<evidence type="ECO:0000313" key="2">
    <source>
        <dbReference type="Proteomes" id="UP000256695"/>
    </source>
</evidence>
<dbReference type="Proteomes" id="UP000256695">
    <property type="component" value="Unassembled WGS sequence"/>
</dbReference>
<comment type="caution">
    <text evidence="1">The sequence shown here is derived from an EMBL/GenBank/DDBJ whole genome shotgun (WGS) entry which is preliminary data.</text>
</comment>
<accession>A0A3D8J544</accession>
<dbReference type="OrthoDB" id="5327664at2"/>
<organism evidence="1 2">
    <name type="scientific">Helicobacter anseris</name>
    <dbReference type="NCBI Taxonomy" id="375926"/>
    <lineage>
        <taxon>Bacteria</taxon>
        <taxon>Pseudomonadati</taxon>
        <taxon>Campylobacterota</taxon>
        <taxon>Epsilonproteobacteria</taxon>
        <taxon>Campylobacterales</taxon>
        <taxon>Helicobacteraceae</taxon>
        <taxon>Helicobacter</taxon>
    </lineage>
</organism>
<keyword evidence="2" id="KW-1185">Reference proteome</keyword>
<dbReference type="AlphaFoldDB" id="A0A3D8J544"/>
<sequence length="406" mass="46760">MKKSLVLILTCIFSFGYEMDYEQFVSRVEKNSLDLIKNKAQFDANLQNQRADISWNTSYIESDITMGKNNNVFGVESTTLFVLTPRLPWVSAMLKQSLEVKTLQYQKNYDLLKNLAVVGAKRVYFTYLFTKEKYEIYRQREQNFLSQLKIAEAKFKSGSVSRKDYVNFKNSYYDAKASRVQTQKELLSLESTLAKILGIGLSKDGIKILNLDFSYLNKQEAEIKTMTSNSPYLEILALSAKDYGINAKASSYERWDSFSIGAGLQNTTSDTLSQNQASLKLQVPIPLTKKYDHLKKKYLLLQSATLREGEVTKHNIEVQALSYFSQLQIKKDFIDVQRESIDNKKALMEMGKMAYESQKISLFEYLAYQNAYMDALIKMTEAKIEYVQIQTFLEETLGAVLRKENK</sequence>
<dbReference type="InterPro" id="IPR010131">
    <property type="entry name" value="MdtP/NodT-like"/>
</dbReference>
<protein>
    <recommendedName>
        <fullName evidence="3">TolC family protein</fullName>
    </recommendedName>
</protein>
<dbReference type="GO" id="GO:0015562">
    <property type="term" value="F:efflux transmembrane transporter activity"/>
    <property type="evidence" value="ECO:0007669"/>
    <property type="project" value="InterPro"/>
</dbReference>
<name>A0A3D8J544_9HELI</name>
<dbReference type="PANTHER" id="PTHR30203">
    <property type="entry name" value="OUTER MEMBRANE CATION EFFLUX PROTEIN"/>
    <property type="match status" value="1"/>
</dbReference>
<evidence type="ECO:0008006" key="3">
    <source>
        <dbReference type="Google" id="ProtNLM"/>
    </source>
</evidence>
<reference evidence="1 2" key="1">
    <citation type="submission" date="2018-04" db="EMBL/GenBank/DDBJ databases">
        <title>Novel Campyloabacter and Helicobacter Species and Strains.</title>
        <authorList>
            <person name="Mannion A.J."/>
            <person name="Shen Z."/>
            <person name="Fox J.G."/>
        </authorList>
    </citation>
    <scope>NUCLEOTIDE SEQUENCE [LARGE SCALE GENOMIC DNA]</scope>
    <source>
        <strain evidence="1 2">MIT 04-9362</strain>
    </source>
</reference>
<dbReference type="RefSeq" id="WP_115579568.1">
    <property type="nucleotide sequence ID" value="NZ_NXLX01000022.1"/>
</dbReference>
<dbReference type="Gene3D" id="1.20.1600.10">
    <property type="entry name" value="Outer membrane efflux proteins (OEP)"/>
    <property type="match status" value="1"/>
</dbReference>
<dbReference type="EMBL" id="NXLX01000022">
    <property type="protein sequence ID" value="RDU72024.1"/>
    <property type="molecule type" value="Genomic_DNA"/>
</dbReference>
<evidence type="ECO:0000313" key="1">
    <source>
        <dbReference type="EMBL" id="RDU72024.1"/>
    </source>
</evidence>
<proteinExistence type="predicted"/>
<gene>
    <name evidence="1" type="ORF">CQA57_07215</name>
</gene>
<dbReference type="SUPFAM" id="SSF56954">
    <property type="entry name" value="Outer membrane efflux proteins (OEP)"/>
    <property type="match status" value="1"/>
</dbReference>